<dbReference type="PANTHER" id="PTHR12526">
    <property type="entry name" value="GLYCOSYLTRANSFERASE"/>
    <property type="match status" value="1"/>
</dbReference>
<gene>
    <name evidence="3" type="ORF">IAQ69_14670</name>
</gene>
<sequence>MKKPIKNILFITWDGPETQYLERLFLPIFAGLEKKGYKFHVLQFGWGTPEKFKQRAQACAKLNIAYKPVKVFRVFKAIGSFLTAFLGQYAIQKAVAEWNIDTLMPRSLMPALAVLSMSKTARKKLNIVFDADGLAADERVDFTGISSTGKVYRLLRDIEMQMLCHADGVITRTEASRKILIARAGAGLPPERCYRVSNGVDVTPFVQAFELQAQQCKADFILCYCGSIGPQYRLPEMLDLAVKIKQILPQLRFKLFSSALQEIQKQLEEKGLTGQDWIEYQTLSAAEVPKALAACDLALALREPKFSTQGVLPIKLGEYLLAGLPILGTPHVGNASELAETGVFHSAELDELEKSIDWVINNYLPQQKEWKKRSHEAGLHYFSLEETIKQYAAALSAFQEKDQ</sequence>
<evidence type="ECO:0000259" key="2">
    <source>
        <dbReference type="Pfam" id="PF13439"/>
    </source>
</evidence>
<dbReference type="EMBL" id="CP060811">
    <property type="protein sequence ID" value="QQN88041.1"/>
    <property type="molecule type" value="Genomic_DNA"/>
</dbReference>
<dbReference type="Pfam" id="PF00534">
    <property type="entry name" value="Glycos_transf_1"/>
    <property type="match status" value="1"/>
</dbReference>
<dbReference type="RefSeq" id="WP_200229338.1">
    <property type="nucleotide sequence ID" value="NZ_CP060811.1"/>
</dbReference>
<accession>A0A7T7WHX2</accession>
<evidence type="ECO:0000313" key="4">
    <source>
        <dbReference type="Proteomes" id="UP000596079"/>
    </source>
</evidence>
<dbReference type="GO" id="GO:1901135">
    <property type="term" value="P:carbohydrate derivative metabolic process"/>
    <property type="evidence" value="ECO:0007669"/>
    <property type="project" value="UniProtKB-ARBA"/>
</dbReference>
<reference evidence="3 4" key="1">
    <citation type="submission" date="2020-08" db="EMBL/GenBank/DDBJ databases">
        <title>Emergence of ISAba1-mediated novel tet(X) in Acinetobacter variabilis from a chicken farm.</title>
        <authorList>
            <person name="Peng K."/>
            <person name="Li R."/>
        </authorList>
    </citation>
    <scope>NUCLEOTIDE SEQUENCE [LARGE SCALE GENOMIC DNA]</scope>
    <source>
        <strain evidence="3 4">XM9F202-2</strain>
    </source>
</reference>
<protein>
    <submittedName>
        <fullName evidence="3">Glycosyltransferase</fullName>
    </submittedName>
</protein>
<feature type="domain" description="Glycosyltransferase subfamily 4-like N-terminal" evidence="2">
    <location>
        <begin position="30"/>
        <end position="202"/>
    </location>
</feature>
<dbReference type="InterPro" id="IPR001296">
    <property type="entry name" value="Glyco_trans_1"/>
</dbReference>
<evidence type="ECO:0000259" key="1">
    <source>
        <dbReference type="Pfam" id="PF00534"/>
    </source>
</evidence>
<organism evidence="3 4">
    <name type="scientific">Acinetobacter variabilis</name>
    <dbReference type="NCBI Taxonomy" id="70346"/>
    <lineage>
        <taxon>Bacteria</taxon>
        <taxon>Pseudomonadati</taxon>
        <taxon>Pseudomonadota</taxon>
        <taxon>Gammaproteobacteria</taxon>
        <taxon>Moraxellales</taxon>
        <taxon>Moraxellaceae</taxon>
        <taxon>Acinetobacter</taxon>
    </lineage>
</organism>
<name>A0A7T7WHX2_9GAMM</name>
<proteinExistence type="predicted"/>
<dbReference type="InterPro" id="IPR028098">
    <property type="entry name" value="Glyco_trans_4-like_N"/>
</dbReference>
<dbReference type="Pfam" id="PF13439">
    <property type="entry name" value="Glyco_transf_4"/>
    <property type="match status" value="1"/>
</dbReference>
<dbReference type="PANTHER" id="PTHR12526:SF630">
    <property type="entry name" value="GLYCOSYLTRANSFERASE"/>
    <property type="match status" value="1"/>
</dbReference>
<keyword evidence="3" id="KW-0808">Transferase</keyword>
<dbReference type="SUPFAM" id="SSF53756">
    <property type="entry name" value="UDP-Glycosyltransferase/glycogen phosphorylase"/>
    <property type="match status" value="1"/>
</dbReference>
<dbReference type="Gene3D" id="3.40.50.2000">
    <property type="entry name" value="Glycogen Phosphorylase B"/>
    <property type="match status" value="2"/>
</dbReference>
<evidence type="ECO:0000313" key="3">
    <source>
        <dbReference type="EMBL" id="QQN88041.1"/>
    </source>
</evidence>
<feature type="domain" description="Glycosyl transferase family 1" evidence="1">
    <location>
        <begin position="218"/>
        <end position="374"/>
    </location>
</feature>
<dbReference type="GO" id="GO:0016757">
    <property type="term" value="F:glycosyltransferase activity"/>
    <property type="evidence" value="ECO:0007669"/>
    <property type="project" value="InterPro"/>
</dbReference>
<dbReference type="AlphaFoldDB" id="A0A7T7WHX2"/>
<dbReference type="Proteomes" id="UP000596079">
    <property type="component" value="Chromosome"/>
</dbReference>